<dbReference type="RefSeq" id="WP_146905365.1">
    <property type="nucleotide sequence ID" value="NZ_BAAARM010000001.1"/>
</dbReference>
<evidence type="ECO:0000313" key="4">
    <source>
        <dbReference type="EMBL" id="GEO34924.1"/>
    </source>
</evidence>
<dbReference type="PANTHER" id="PTHR35526:SF3">
    <property type="entry name" value="ANTI-SIGMA-F FACTOR RSBW"/>
    <property type="match status" value="1"/>
</dbReference>
<keyword evidence="4" id="KW-0067">ATP-binding</keyword>
<evidence type="ECO:0000259" key="3">
    <source>
        <dbReference type="Pfam" id="PF13581"/>
    </source>
</evidence>
<dbReference type="Proteomes" id="UP000321181">
    <property type="component" value="Unassembled WGS sequence"/>
</dbReference>
<dbReference type="EMBL" id="BJYY01000016">
    <property type="protein sequence ID" value="GEO34924.1"/>
    <property type="molecule type" value="Genomic_DNA"/>
</dbReference>
<dbReference type="InterPro" id="IPR050267">
    <property type="entry name" value="Anti-sigma-factor_SerPK"/>
</dbReference>
<organism evidence="4 5">
    <name type="scientific">Cellulomonas aerilata</name>
    <dbReference type="NCBI Taxonomy" id="515326"/>
    <lineage>
        <taxon>Bacteria</taxon>
        <taxon>Bacillati</taxon>
        <taxon>Actinomycetota</taxon>
        <taxon>Actinomycetes</taxon>
        <taxon>Micrococcales</taxon>
        <taxon>Cellulomonadaceae</taxon>
        <taxon>Cellulomonas</taxon>
    </lineage>
</organism>
<dbReference type="InterPro" id="IPR003594">
    <property type="entry name" value="HATPase_dom"/>
</dbReference>
<dbReference type="AlphaFoldDB" id="A0A512DEL4"/>
<keyword evidence="1" id="KW-0418">Kinase</keyword>
<dbReference type="GO" id="GO:0004674">
    <property type="term" value="F:protein serine/threonine kinase activity"/>
    <property type="evidence" value="ECO:0007669"/>
    <property type="project" value="UniProtKB-KW"/>
</dbReference>
<dbReference type="SUPFAM" id="SSF55874">
    <property type="entry name" value="ATPase domain of HSP90 chaperone/DNA topoisomerase II/histidine kinase"/>
    <property type="match status" value="1"/>
</dbReference>
<feature type="domain" description="Histidine kinase/HSP90-like ATPase" evidence="3">
    <location>
        <begin position="45"/>
        <end position="156"/>
    </location>
</feature>
<keyword evidence="5" id="KW-1185">Reference proteome</keyword>
<proteinExistence type="predicted"/>
<keyword evidence="4" id="KW-0547">Nucleotide-binding</keyword>
<dbReference type="OrthoDB" id="4251531at2"/>
<accession>A0A512DEL4</accession>
<sequence length="164" mass="17476">MTGTPPRRERRPHPFRLITGGLSEDAPRNPVPAADAAAELSLPPERSSARIARHWVIHTIAAAGVTGSQNQVVELLTAEVVANAAVHGPADGSIRVRAWTDSRHVYVSVSDDSSTSPVVRHPEPSAASGRGMALVQALAGDWGVEIGPDGKTVWFSMELEDEDY</sequence>
<dbReference type="Pfam" id="PF13581">
    <property type="entry name" value="HATPase_c_2"/>
    <property type="match status" value="1"/>
</dbReference>
<keyword evidence="1" id="KW-0808">Transferase</keyword>
<evidence type="ECO:0000256" key="1">
    <source>
        <dbReference type="ARBA" id="ARBA00022527"/>
    </source>
</evidence>
<evidence type="ECO:0000313" key="5">
    <source>
        <dbReference type="Proteomes" id="UP000321181"/>
    </source>
</evidence>
<dbReference type="Gene3D" id="3.30.565.10">
    <property type="entry name" value="Histidine kinase-like ATPase, C-terminal domain"/>
    <property type="match status" value="1"/>
</dbReference>
<protein>
    <submittedName>
        <fullName evidence="4">ATP-binding protein</fullName>
    </submittedName>
</protein>
<evidence type="ECO:0000256" key="2">
    <source>
        <dbReference type="SAM" id="MobiDB-lite"/>
    </source>
</evidence>
<keyword evidence="1" id="KW-0723">Serine/threonine-protein kinase</keyword>
<dbReference type="PANTHER" id="PTHR35526">
    <property type="entry name" value="ANTI-SIGMA-F FACTOR RSBW-RELATED"/>
    <property type="match status" value="1"/>
</dbReference>
<reference evidence="4 5" key="1">
    <citation type="submission" date="2019-07" db="EMBL/GenBank/DDBJ databases">
        <title>Whole genome shotgun sequence of Cellulomonas aerilata NBRC 106308.</title>
        <authorList>
            <person name="Hosoyama A."/>
            <person name="Uohara A."/>
            <person name="Ohji S."/>
            <person name="Ichikawa N."/>
        </authorList>
    </citation>
    <scope>NUCLEOTIDE SEQUENCE [LARGE SCALE GENOMIC DNA]</scope>
    <source>
        <strain evidence="4 5">NBRC 106308</strain>
    </source>
</reference>
<feature type="region of interest" description="Disordered" evidence="2">
    <location>
        <begin position="1"/>
        <end position="30"/>
    </location>
</feature>
<dbReference type="InterPro" id="IPR036890">
    <property type="entry name" value="HATPase_C_sf"/>
</dbReference>
<name>A0A512DEL4_9CELL</name>
<comment type="caution">
    <text evidence="4">The sequence shown here is derived from an EMBL/GenBank/DDBJ whole genome shotgun (WGS) entry which is preliminary data.</text>
</comment>
<gene>
    <name evidence="4" type="ORF">CAE01nite_26490</name>
</gene>
<dbReference type="GO" id="GO:0005524">
    <property type="term" value="F:ATP binding"/>
    <property type="evidence" value="ECO:0007669"/>
    <property type="project" value="UniProtKB-KW"/>
</dbReference>
<dbReference type="CDD" id="cd16936">
    <property type="entry name" value="HATPase_RsbW-like"/>
    <property type="match status" value="1"/>
</dbReference>